<sequence length="159" mass="18029">MDHANVYAYANAYAYGYWPIVIGSVLFMTFLVLIAFKPKTKTDWKNMGALSAFFVALFTEMYGFPLTIYLLSSWLGERYPVADPFSHSNGHLLKVFLGNSPVVSFIIHPGTDILLLIALLYMLDGKRSIKHGENWLPTEYIDMSAILNMQDLCLSLFPF</sequence>
<reference evidence="2 3" key="1">
    <citation type="submission" date="2017-04" db="EMBL/GenBank/DDBJ databases">
        <authorList>
            <person name="Afonso C.L."/>
            <person name="Miller P.J."/>
            <person name="Scott M.A."/>
            <person name="Spackman E."/>
            <person name="Goraichik I."/>
            <person name="Dimitrov K.M."/>
            <person name="Suarez D.L."/>
            <person name="Swayne D.E."/>
        </authorList>
    </citation>
    <scope>NUCLEOTIDE SEQUENCE [LARGE SCALE GENOMIC DNA]</scope>
    <source>
        <strain evidence="2 3">ToBE</strain>
    </source>
</reference>
<protein>
    <submittedName>
        <fullName evidence="2">Isoprenylcysteine carboxyl methyltransferase</fullName>
    </submittedName>
</protein>
<keyword evidence="2" id="KW-0489">Methyltransferase</keyword>
<name>A0A1W1VXT3_9FIRM</name>
<dbReference type="GO" id="GO:0008168">
    <property type="term" value="F:methyltransferase activity"/>
    <property type="evidence" value="ECO:0007669"/>
    <property type="project" value="UniProtKB-KW"/>
</dbReference>
<gene>
    <name evidence="2" type="ORF">SAMN00808754_2192</name>
</gene>
<dbReference type="RefSeq" id="WP_172838997.1">
    <property type="nucleotide sequence ID" value="NZ_LT838272.1"/>
</dbReference>
<evidence type="ECO:0000313" key="2">
    <source>
        <dbReference type="EMBL" id="SMB98192.1"/>
    </source>
</evidence>
<dbReference type="STRING" id="698762.SAMN00808754_2192"/>
<feature type="transmembrane region" description="Helical" evidence="1">
    <location>
        <begin position="102"/>
        <end position="123"/>
    </location>
</feature>
<keyword evidence="3" id="KW-1185">Reference proteome</keyword>
<evidence type="ECO:0000313" key="3">
    <source>
        <dbReference type="Proteomes" id="UP000192569"/>
    </source>
</evidence>
<feature type="transmembrane region" description="Helical" evidence="1">
    <location>
        <begin position="15"/>
        <end position="36"/>
    </location>
</feature>
<keyword evidence="1" id="KW-0812">Transmembrane</keyword>
<dbReference type="GO" id="GO:0032259">
    <property type="term" value="P:methylation"/>
    <property type="evidence" value="ECO:0007669"/>
    <property type="project" value="UniProtKB-KW"/>
</dbReference>
<organism evidence="2 3">
    <name type="scientific">Thermanaeromonas toyohensis ToBE</name>
    <dbReference type="NCBI Taxonomy" id="698762"/>
    <lineage>
        <taxon>Bacteria</taxon>
        <taxon>Bacillati</taxon>
        <taxon>Bacillota</taxon>
        <taxon>Clostridia</taxon>
        <taxon>Neomoorellales</taxon>
        <taxon>Neomoorellaceae</taxon>
        <taxon>Thermanaeromonas</taxon>
    </lineage>
</organism>
<keyword evidence="1" id="KW-1133">Transmembrane helix</keyword>
<keyword evidence="2" id="KW-0808">Transferase</keyword>
<dbReference type="EMBL" id="LT838272">
    <property type="protein sequence ID" value="SMB98192.1"/>
    <property type="molecule type" value="Genomic_DNA"/>
</dbReference>
<dbReference type="Proteomes" id="UP000192569">
    <property type="component" value="Chromosome I"/>
</dbReference>
<feature type="transmembrane region" description="Helical" evidence="1">
    <location>
        <begin position="48"/>
        <end position="71"/>
    </location>
</feature>
<accession>A0A1W1VXT3</accession>
<dbReference type="AlphaFoldDB" id="A0A1W1VXT3"/>
<proteinExistence type="predicted"/>
<evidence type="ECO:0000256" key="1">
    <source>
        <dbReference type="SAM" id="Phobius"/>
    </source>
</evidence>
<keyword evidence="1" id="KW-0472">Membrane</keyword>